<evidence type="ECO:0000313" key="1">
    <source>
        <dbReference type="EMBL" id="JAD79483.1"/>
    </source>
</evidence>
<proteinExistence type="predicted"/>
<name>A0A0A9CYI0_ARUDO</name>
<reference evidence="1" key="1">
    <citation type="submission" date="2014-09" db="EMBL/GenBank/DDBJ databases">
        <authorList>
            <person name="Magalhaes I.L.F."/>
            <person name="Oliveira U."/>
            <person name="Santos F.R."/>
            <person name="Vidigal T.H.D.A."/>
            <person name="Brescovit A.D."/>
            <person name="Santos A.J."/>
        </authorList>
    </citation>
    <scope>NUCLEOTIDE SEQUENCE</scope>
    <source>
        <tissue evidence="1">Shoot tissue taken approximately 20 cm above the soil surface</tissue>
    </source>
</reference>
<accession>A0A0A9CYI0</accession>
<keyword evidence="1" id="KW-0346">Stress response</keyword>
<dbReference type="AlphaFoldDB" id="A0A0A9CYI0"/>
<protein>
    <submittedName>
        <fullName evidence="1">Heat shock protein, putative</fullName>
    </submittedName>
</protein>
<dbReference type="EMBL" id="GBRH01218412">
    <property type="protein sequence ID" value="JAD79483.1"/>
    <property type="molecule type" value="Transcribed_RNA"/>
</dbReference>
<reference evidence="1" key="2">
    <citation type="journal article" date="2015" name="Data Brief">
        <title>Shoot transcriptome of the giant reed, Arundo donax.</title>
        <authorList>
            <person name="Barrero R.A."/>
            <person name="Guerrero F.D."/>
            <person name="Moolhuijzen P."/>
            <person name="Goolsby J.A."/>
            <person name="Tidwell J."/>
            <person name="Bellgard S.E."/>
            <person name="Bellgard M.I."/>
        </authorList>
    </citation>
    <scope>NUCLEOTIDE SEQUENCE</scope>
    <source>
        <tissue evidence="1">Shoot tissue taken approximately 20 cm above the soil surface</tissue>
    </source>
</reference>
<sequence>MPSIISKAFRTNLFLITRTIRLS</sequence>
<organism evidence="1">
    <name type="scientific">Arundo donax</name>
    <name type="common">Giant reed</name>
    <name type="synonym">Donax arundinaceus</name>
    <dbReference type="NCBI Taxonomy" id="35708"/>
    <lineage>
        <taxon>Eukaryota</taxon>
        <taxon>Viridiplantae</taxon>
        <taxon>Streptophyta</taxon>
        <taxon>Embryophyta</taxon>
        <taxon>Tracheophyta</taxon>
        <taxon>Spermatophyta</taxon>
        <taxon>Magnoliopsida</taxon>
        <taxon>Liliopsida</taxon>
        <taxon>Poales</taxon>
        <taxon>Poaceae</taxon>
        <taxon>PACMAD clade</taxon>
        <taxon>Arundinoideae</taxon>
        <taxon>Arundineae</taxon>
        <taxon>Arundo</taxon>
    </lineage>
</organism>